<dbReference type="EMBL" id="CP023525">
    <property type="protein sequence ID" value="ATF92164.1"/>
    <property type="molecule type" value="Genomic_DNA"/>
</dbReference>
<dbReference type="Pfam" id="PF05229">
    <property type="entry name" value="SCPU"/>
    <property type="match status" value="2"/>
</dbReference>
<organism evidence="3 4">
    <name type="scientific">Cedecea neteri</name>
    <dbReference type="NCBI Taxonomy" id="158822"/>
    <lineage>
        <taxon>Bacteria</taxon>
        <taxon>Pseudomonadati</taxon>
        <taxon>Pseudomonadota</taxon>
        <taxon>Gammaproteobacteria</taxon>
        <taxon>Enterobacterales</taxon>
        <taxon>Enterobacteriaceae</taxon>
        <taxon>Cedecea</taxon>
    </lineage>
</organism>
<dbReference type="Proteomes" id="UP000217979">
    <property type="component" value="Chromosome"/>
</dbReference>
<keyword evidence="1" id="KW-0732">Signal</keyword>
<dbReference type="RefSeq" id="WP_061272145.1">
    <property type="nucleotide sequence ID" value="NZ_CP023525.1"/>
</dbReference>
<sequence>MRIKQLLLLAVLLLSPGISHAVVCSVSNVQTVNFGTVNPLATGTPNTSMTFDYSCSKQLGDLLAGVTLCFNIDGAGVGNHKMSFAGPPASTLPYELYQGTLSGGAWGSQFQSGTTYPVVQLNLLNLTPVTGSLTVYAQMTLPQVSAAPGGYQDIYTSGMTTVTMNTGLLAPPANCGTGVATNFPFNVMATVSKQCNVSYANNVSFGQVAAMQSNLASSNTLGIACTNGTLYTVGLTPSNGNTGGTGALKGTGANTDQVPYQLRQATGTSGAVWGNTAQNMPSSTGTGSTQQYPVYVTIPSTNYTPDDYADTVTITVTY</sequence>
<name>A0A291DWJ1_9ENTR</name>
<feature type="chain" id="PRO_5013036134" evidence="1">
    <location>
        <begin position="22"/>
        <end position="318"/>
    </location>
</feature>
<protein>
    <submittedName>
        <fullName evidence="3">Spore coat protein U</fullName>
    </submittedName>
</protein>
<dbReference type="SMART" id="SM00972">
    <property type="entry name" value="SCPU"/>
    <property type="match status" value="1"/>
</dbReference>
<evidence type="ECO:0000313" key="3">
    <source>
        <dbReference type="EMBL" id="ATF92164.1"/>
    </source>
</evidence>
<evidence type="ECO:0000313" key="4">
    <source>
        <dbReference type="Proteomes" id="UP000217979"/>
    </source>
</evidence>
<keyword evidence="3" id="KW-0946">Virion</keyword>
<feature type="signal peptide" evidence="1">
    <location>
        <begin position="1"/>
        <end position="21"/>
    </location>
</feature>
<dbReference type="InterPro" id="IPR053167">
    <property type="entry name" value="Spore_coat_component"/>
</dbReference>
<reference evidence="3 4" key="1">
    <citation type="submission" date="2017-09" db="EMBL/GenBank/DDBJ databases">
        <title>FDA dAtabase for Regulatory Grade micrObial Sequences (FDA-ARGOS): Supporting development and validation of Infectious Disease Dx tests.</title>
        <authorList>
            <person name="Minogue T."/>
            <person name="Wolcott M."/>
            <person name="Wasieloski L."/>
            <person name="Aguilar W."/>
            <person name="Moore D."/>
            <person name="Tallon L."/>
            <person name="Sadzewicz L."/>
            <person name="Ott S."/>
            <person name="Zhao X."/>
            <person name="Nagaraj S."/>
            <person name="Vavikolanu K."/>
            <person name="Aluvathingal J."/>
            <person name="Nadendla S."/>
            <person name="Sichtig H."/>
        </authorList>
    </citation>
    <scope>NUCLEOTIDE SEQUENCE [LARGE SCALE GENOMIC DNA]</scope>
    <source>
        <strain evidence="3 4">FDAARGOS_392</strain>
    </source>
</reference>
<proteinExistence type="predicted"/>
<dbReference type="InterPro" id="IPR007893">
    <property type="entry name" value="Spore_coat_U/FanG"/>
</dbReference>
<accession>A0A291DWJ1</accession>
<evidence type="ECO:0000256" key="1">
    <source>
        <dbReference type="SAM" id="SignalP"/>
    </source>
</evidence>
<dbReference type="PANTHER" id="PTHR37089">
    <property type="entry name" value="PROTEIN U-RELATED"/>
    <property type="match status" value="1"/>
</dbReference>
<gene>
    <name evidence="3" type="ORF">CO704_08740</name>
</gene>
<feature type="domain" description="Spore coat protein U/FanG" evidence="2">
    <location>
        <begin position="23"/>
        <end position="155"/>
    </location>
</feature>
<keyword evidence="3" id="KW-0167">Capsid protein</keyword>
<feature type="domain" description="Spore coat protein U/FanG" evidence="2">
    <location>
        <begin position="182"/>
        <end position="315"/>
    </location>
</feature>
<dbReference type="AlphaFoldDB" id="A0A291DWJ1"/>
<evidence type="ECO:0000259" key="2">
    <source>
        <dbReference type="Pfam" id="PF05229"/>
    </source>
</evidence>